<dbReference type="Pfam" id="PF01825">
    <property type="entry name" value="GPS"/>
    <property type="match status" value="1"/>
</dbReference>
<feature type="domain" description="Sushi" evidence="19">
    <location>
        <begin position="878"/>
        <end position="934"/>
    </location>
</feature>
<feature type="disulfide bond" evidence="16">
    <location>
        <begin position="449"/>
        <end position="476"/>
    </location>
</feature>
<feature type="disulfide bond" evidence="16">
    <location>
        <begin position="905"/>
        <end position="932"/>
    </location>
</feature>
<dbReference type="GO" id="GO:0005509">
    <property type="term" value="F:calcium ion binding"/>
    <property type="evidence" value="ECO:0007669"/>
    <property type="project" value="InterPro"/>
</dbReference>
<feature type="disulfide bond" evidence="16">
    <location>
        <begin position="1133"/>
        <end position="1160"/>
    </location>
</feature>
<feature type="disulfide bond" evidence="16">
    <location>
        <begin position="253"/>
        <end position="280"/>
    </location>
</feature>
<feature type="domain" description="Sushi" evidence="19">
    <location>
        <begin position="707"/>
        <end position="763"/>
    </location>
</feature>
<evidence type="ECO:0000313" key="21">
    <source>
        <dbReference type="RefSeq" id="XP_035663520.1"/>
    </source>
</evidence>
<dbReference type="PROSITE" id="PS50026">
    <property type="entry name" value="EGF_3"/>
    <property type="match status" value="3"/>
</dbReference>
<evidence type="ECO:0000256" key="15">
    <source>
        <dbReference type="PROSITE-ProRule" id="PRU00076"/>
    </source>
</evidence>
<feature type="disulfide bond" evidence="16">
    <location>
        <begin position="55"/>
        <end position="82"/>
    </location>
</feature>
<feature type="domain" description="Sushi" evidence="19">
    <location>
        <begin position="1106"/>
        <end position="1162"/>
    </location>
</feature>
<dbReference type="SUPFAM" id="SSF57184">
    <property type="entry name" value="Growth factor receptor domain"/>
    <property type="match status" value="4"/>
</dbReference>
<dbReference type="Pfam" id="PF07645">
    <property type="entry name" value="EGF_CA"/>
    <property type="match status" value="7"/>
</dbReference>
<feature type="disulfide bond" evidence="16">
    <location>
        <begin position="1076"/>
        <end position="1103"/>
    </location>
</feature>
<feature type="disulfide bond" evidence="16">
    <location>
        <begin position="367"/>
        <end position="394"/>
    </location>
</feature>
<dbReference type="InterPro" id="IPR024731">
    <property type="entry name" value="NELL2-like_EGF"/>
</dbReference>
<dbReference type="SMART" id="SM00181">
    <property type="entry name" value="EGF"/>
    <property type="match status" value="14"/>
</dbReference>
<dbReference type="InterPro" id="IPR018097">
    <property type="entry name" value="EGF_Ca-bd_CS"/>
</dbReference>
<dbReference type="PANTHER" id="PTHR19325:SF567">
    <property type="entry name" value="SUSHI, VON WILLEBRAND FACTOR TYPE A, EGF AND PENTRAXIN DOMAIN-CONTAINING PROTEIN 1-LIKE"/>
    <property type="match status" value="1"/>
</dbReference>
<evidence type="ECO:0000313" key="20">
    <source>
        <dbReference type="Proteomes" id="UP000001554"/>
    </source>
</evidence>
<feature type="domain" description="EGF-like" evidence="18">
    <location>
        <begin position="1729"/>
        <end position="1767"/>
    </location>
</feature>
<dbReference type="FunFam" id="2.10.25.10:FF:000010">
    <property type="entry name" value="Pro-epidermal growth factor"/>
    <property type="match status" value="1"/>
</dbReference>
<feature type="disulfide bond" evidence="16">
    <location>
        <begin position="1190"/>
        <end position="1217"/>
    </location>
</feature>
<feature type="domain" description="Sushi" evidence="19">
    <location>
        <begin position="401"/>
        <end position="478"/>
    </location>
</feature>
<feature type="domain" description="Sushi" evidence="19">
    <location>
        <begin position="593"/>
        <end position="649"/>
    </location>
</feature>
<dbReference type="SMART" id="SM00032">
    <property type="entry name" value="CCP"/>
    <property type="match status" value="20"/>
</dbReference>
<evidence type="ECO:0000256" key="2">
    <source>
        <dbReference type="ARBA" id="ARBA00004613"/>
    </source>
</evidence>
<feature type="domain" description="Sushi" evidence="19">
    <location>
        <begin position="340"/>
        <end position="396"/>
    </location>
</feature>
<keyword evidence="8" id="KW-0677">Repeat</keyword>
<evidence type="ECO:0000256" key="3">
    <source>
        <dbReference type="ARBA" id="ARBA00022525"/>
    </source>
</evidence>
<feature type="domain" description="Sushi" evidence="19">
    <location>
        <begin position="167"/>
        <end position="223"/>
    </location>
</feature>
<evidence type="ECO:0000256" key="11">
    <source>
        <dbReference type="ARBA" id="ARBA00022989"/>
    </source>
</evidence>
<dbReference type="InterPro" id="IPR049883">
    <property type="entry name" value="NOTCH1_EGF-like"/>
</dbReference>
<accession>A0A9J7HPU5</accession>
<evidence type="ECO:0000256" key="4">
    <source>
        <dbReference type="ARBA" id="ARBA00022536"/>
    </source>
</evidence>
<dbReference type="InterPro" id="IPR050350">
    <property type="entry name" value="Compl-Cell_Adhes-Reg"/>
</dbReference>
<feature type="disulfide bond" evidence="16">
    <location>
        <begin position="848"/>
        <end position="875"/>
    </location>
</feature>
<dbReference type="CDD" id="cd00054">
    <property type="entry name" value="EGF_CA"/>
    <property type="match status" value="3"/>
</dbReference>
<feature type="domain" description="Sushi" evidence="19">
    <location>
        <begin position="536"/>
        <end position="592"/>
    </location>
</feature>
<dbReference type="FunFam" id="2.10.70.10:FF:000064">
    <property type="entry name" value="Fibulin 7"/>
    <property type="match status" value="1"/>
</dbReference>
<keyword evidence="3" id="KW-0964">Secreted</keyword>
<organism evidence="20 21">
    <name type="scientific">Branchiostoma floridae</name>
    <name type="common">Florida lancelet</name>
    <name type="synonym">Amphioxus</name>
    <dbReference type="NCBI Taxonomy" id="7739"/>
    <lineage>
        <taxon>Eukaryota</taxon>
        <taxon>Metazoa</taxon>
        <taxon>Chordata</taxon>
        <taxon>Cephalochordata</taxon>
        <taxon>Leptocardii</taxon>
        <taxon>Amphioxiformes</taxon>
        <taxon>Branchiostomatidae</taxon>
        <taxon>Branchiostoma</taxon>
    </lineage>
</organism>
<feature type="disulfide bond" evidence="16">
    <location>
        <begin position="1019"/>
        <end position="1046"/>
    </location>
</feature>
<keyword evidence="14" id="KW-0325">Glycoprotein</keyword>
<dbReference type="FunFam" id="2.10.25.10:FF:000240">
    <property type="entry name" value="Vitamin K-dependent protein S"/>
    <property type="match status" value="8"/>
</dbReference>
<reference evidence="20" key="1">
    <citation type="journal article" date="2020" name="Nat. Ecol. Evol.">
        <title>Deeply conserved synteny resolves early events in vertebrate evolution.</title>
        <authorList>
            <person name="Simakov O."/>
            <person name="Marletaz F."/>
            <person name="Yue J.X."/>
            <person name="O'Connell B."/>
            <person name="Jenkins J."/>
            <person name="Brandt A."/>
            <person name="Calef R."/>
            <person name="Tung C.H."/>
            <person name="Huang T.K."/>
            <person name="Schmutz J."/>
            <person name="Satoh N."/>
            <person name="Yu J.K."/>
            <person name="Putnam N.H."/>
            <person name="Green R.E."/>
            <person name="Rokhsar D.S."/>
        </authorList>
    </citation>
    <scope>NUCLEOTIDE SEQUENCE [LARGE SCALE GENOMIC DNA]</scope>
    <source>
        <strain evidence="20">S238N-H82</strain>
    </source>
</reference>
<feature type="compositionally biased region" description="Low complexity" evidence="17">
    <location>
        <begin position="1793"/>
        <end position="1804"/>
    </location>
</feature>
<feature type="domain" description="Sushi" evidence="19">
    <location>
        <begin position="992"/>
        <end position="1048"/>
    </location>
</feature>
<dbReference type="PROSITE" id="PS01186">
    <property type="entry name" value="EGF_2"/>
    <property type="match status" value="11"/>
</dbReference>
<feature type="disulfide bond" evidence="16">
    <location>
        <begin position="791"/>
        <end position="818"/>
    </location>
</feature>
<dbReference type="OrthoDB" id="406096at2759"/>
<dbReference type="Pfam" id="PF00084">
    <property type="entry name" value="Sushi"/>
    <property type="match status" value="20"/>
</dbReference>
<dbReference type="Pfam" id="PF12662">
    <property type="entry name" value="cEGF"/>
    <property type="match status" value="1"/>
</dbReference>
<keyword evidence="9" id="KW-0106">Calcium</keyword>
<dbReference type="GO" id="GO:0005576">
    <property type="term" value="C:extracellular region"/>
    <property type="evidence" value="ECO:0007669"/>
    <property type="project" value="UniProtKB-SubCell"/>
</dbReference>
<gene>
    <name evidence="21" type="primary">LOC118407202</name>
</gene>
<evidence type="ECO:0000256" key="8">
    <source>
        <dbReference type="ARBA" id="ARBA00022737"/>
    </source>
</evidence>
<feature type="disulfide bond" evidence="16">
    <location>
        <begin position="962"/>
        <end position="989"/>
    </location>
</feature>
<dbReference type="KEGG" id="bfo:118407202"/>
<feature type="domain" description="Sushi" evidence="19">
    <location>
        <begin position="25"/>
        <end position="84"/>
    </location>
</feature>
<keyword evidence="12" id="KW-0472">Membrane</keyword>
<dbReference type="SUPFAM" id="SSF57196">
    <property type="entry name" value="EGF/Laminin"/>
    <property type="match status" value="3"/>
</dbReference>
<keyword evidence="10" id="KW-0130">Cell adhesion</keyword>
<feature type="disulfide bond" evidence="16">
    <location>
        <begin position="734"/>
        <end position="761"/>
    </location>
</feature>
<keyword evidence="5 16" id="KW-0768">Sushi</keyword>
<evidence type="ECO:0000256" key="1">
    <source>
        <dbReference type="ARBA" id="ARBA00004370"/>
    </source>
</evidence>
<feature type="domain" description="Sushi" evidence="19">
    <location>
        <begin position="1163"/>
        <end position="1219"/>
    </location>
</feature>
<feature type="domain" description="Sushi" evidence="19">
    <location>
        <begin position="1220"/>
        <end position="1276"/>
    </location>
</feature>
<keyword evidence="13 16" id="KW-1015">Disulfide bond</keyword>
<dbReference type="InterPro" id="IPR001881">
    <property type="entry name" value="EGF-like_Ca-bd_dom"/>
</dbReference>
<dbReference type="SUPFAM" id="SSF57535">
    <property type="entry name" value="Complement control module/SCR domain"/>
    <property type="match status" value="20"/>
</dbReference>
<feature type="domain" description="Sushi" evidence="19">
    <location>
        <begin position="1049"/>
        <end position="1105"/>
    </location>
</feature>
<dbReference type="RefSeq" id="XP_035663520.1">
    <property type="nucleotide sequence ID" value="XM_035807627.1"/>
</dbReference>
<dbReference type="InterPro" id="IPR000152">
    <property type="entry name" value="EGF-type_Asp/Asn_hydroxyl_site"/>
</dbReference>
<feature type="disulfide bond" evidence="16">
    <location>
        <begin position="506"/>
        <end position="533"/>
    </location>
</feature>
<dbReference type="CDD" id="cd00033">
    <property type="entry name" value="CCP"/>
    <property type="match status" value="20"/>
</dbReference>
<evidence type="ECO:0000256" key="17">
    <source>
        <dbReference type="SAM" id="MobiDB-lite"/>
    </source>
</evidence>
<name>A0A9J7HPU5_BRAFL</name>
<keyword evidence="11" id="KW-1133">Transmembrane helix</keyword>
<dbReference type="GO" id="GO:0016020">
    <property type="term" value="C:membrane"/>
    <property type="evidence" value="ECO:0007669"/>
    <property type="project" value="UniProtKB-SubCell"/>
</dbReference>
<comment type="caution">
    <text evidence="15">Lacks conserved residue(s) required for the propagation of feature annotation.</text>
</comment>
<feature type="domain" description="Sushi" evidence="19">
    <location>
        <begin position="821"/>
        <end position="877"/>
    </location>
</feature>
<feature type="domain" description="Sushi" evidence="19">
    <location>
        <begin position="283"/>
        <end position="339"/>
    </location>
</feature>
<evidence type="ECO:0000256" key="7">
    <source>
        <dbReference type="ARBA" id="ARBA00022729"/>
    </source>
</evidence>
<dbReference type="PROSITE" id="PS00010">
    <property type="entry name" value="ASX_HYDROXYL"/>
    <property type="match status" value="5"/>
</dbReference>
<dbReference type="GeneID" id="118407202"/>
<evidence type="ECO:0000256" key="10">
    <source>
        <dbReference type="ARBA" id="ARBA00022889"/>
    </source>
</evidence>
<feature type="domain" description="Sushi" evidence="19">
    <location>
        <begin position="764"/>
        <end position="820"/>
    </location>
</feature>
<evidence type="ECO:0000256" key="5">
    <source>
        <dbReference type="ARBA" id="ARBA00022659"/>
    </source>
</evidence>
<evidence type="ECO:0000256" key="16">
    <source>
        <dbReference type="PROSITE-ProRule" id="PRU00302"/>
    </source>
</evidence>
<feature type="region of interest" description="Disordered" evidence="17">
    <location>
        <begin position="1782"/>
        <end position="1804"/>
    </location>
</feature>
<dbReference type="InterPro" id="IPR009030">
    <property type="entry name" value="Growth_fac_rcpt_cys_sf"/>
</dbReference>
<evidence type="ECO:0000259" key="19">
    <source>
        <dbReference type="PROSITE" id="PS50923"/>
    </source>
</evidence>
<dbReference type="InterPro" id="IPR035976">
    <property type="entry name" value="Sushi/SCR/CCP_sf"/>
</dbReference>
<dbReference type="SMART" id="SM00303">
    <property type="entry name" value="GPS"/>
    <property type="match status" value="1"/>
</dbReference>
<feature type="disulfide bond" evidence="16">
    <location>
        <begin position="310"/>
        <end position="337"/>
    </location>
</feature>
<evidence type="ECO:0000256" key="6">
    <source>
        <dbReference type="ARBA" id="ARBA00022692"/>
    </source>
</evidence>
<reference evidence="21" key="2">
    <citation type="submission" date="2025-08" db="UniProtKB">
        <authorList>
            <consortium name="RefSeq"/>
        </authorList>
    </citation>
    <scope>IDENTIFICATION</scope>
    <source>
        <strain evidence="21">S238N-H82</strain>
        <tissue evidence="21">Testes</tissue>
    </source>
</reference>
<keyword evidence="6" id="KW-0812">Transmembrane</keyword>
<dbReference type="PROSITE" id="PS50923">
    <property type="entry name" value="SUSHI"/>
    <property type="match status" value="21"/>
</dbReference>
<keyword evidence="20" id="KW-1185">Reference proteome</keyword>
<feature type="domain" description="EGF-like" evidence="18">
    <location>
        <begin position="1688"/>
        <end position="1728"/>
    </location>
</feature>
<feature type="disulfide bond" evidence="16">
    <location>
        <begin position="194"/>
        <end position="221"/>
    </location>
</feature>
<evidence type="ECO:0000256" key="12">
    <source>
        <dbReference type="ARBA" id="ARBA00023136"/>
    </source>
</evidence>
<keyword evidence="7" id="KW-0732">Signal</keyword>
<dbReference type="InterPro" id="IPR000742">
    <property type="entry name" value="EGF"/>
</dbReference>
<keyword evidence="4 15" id="KW-0245">EGF-like domain</keyword>
<proteinExistence type="predicted"/>
<feature type="domain" description="Sushi" evidence="19">
    <location>
        <begin position="224"/>
        <end position="282"/>
    </location>
</feature>
<protein>
    <submittedName>
        <fullName evidence="21">Sushi, von Willebrand factor type A, EGF and pentraxin domain-containing protein 1-like</fullName>
    </submittedName>
</protein>
<feature type="disulfide bond" evidence="16">
    <location>
        <begin position="1247"/>
        <end position="1274"/>
    </location>
</feature>
<feature type="domain" description="Sushi" evidence="19">
    <location>
        <begin position="479"/>
        <end position="535"/>
    </location>
</feature>
<sequence>MVGVSAVTCQATATWSDSPPVCEPVPCPTVPPLVNGFHDGGGATFTYGEVVHFECDIGFHIWGSTLRSCQADRTWSGCFPTCIDIIECSVGNGGCGQICTNLFGSYECSCRIGYTLNVDGHACDDVDECSNANGGCEQTCTNTIGSFQCSCGVGYTLNEDGFSCDAAQCPQLIAPVNGAHSGGSSYPDVVQFTCDTGYRLVGVASIQCLAYGTWSGTVPICTLAMCPVLRAPTDGTMTMTGSSSYQDVAEFTCNPGYTLVGSATLTCGAHGSWSAPAPTCPAVRCPTLRVPANGAMTGGNFYRDVKLFTCDVGYDLVGASRLDCQADGTWSDNVPTCGGVNCPMLTAPADGSMSGGNTYGDTVQFSCDTGCQRVGPAAVTCLASGRWSDSVPTCTGTTVPVPCPILTAPVDGTMRRYTYFYYDSRDFREYLPEGQTGCDAYNEDVEFTCHSGFDLIGSSHITCQADGTWSDDVPLCTAAQCPQLSPPTNGAMTGLFTYRGILEFTCDTGYDLVGPGSITCLEDGTWSDIAPNCTIVQCPPLTSPTHGAMTGSNYYQDVVQFTCDTGYTHVGAQSVTCQADASWSDIEPVCTVVQCSLLTPPADGTMEGGNSYQDVVLFSCYPGFELIGASDTTCQADGFWSNSVPTCRILECPEPLTPENGAKSGMYFYWDVVSFTCDTGHYIVGAADIMCQADTTWSDNTPNCTVVQCPPLTAPVNGHVTGSSSYQDVKTFTCDPGYDLVGSAEMTCQADGTWDGIYPACKIAQCDELLAPVEGTVEGCNLYQDEARFGCNPGYNLEGEAVLTCQADSEWDHPAPICTPMPCPPLTAPAHGSMADGSSYKDVVPFSCDTGYELNGASTIMCRDDGTWSGVVPTCTLVHCEVKTAPADGTISGGNAYDDVLQFGCIPGYQLVGSPTSRCQADGTWSHNVPSCAAVECPLLTAPDNGDMTGNNFYTSEVGFTCDSGFELVGSSTLTCQADATWSGRVPSCTVVQCPALTNPENGVMTGSNSFGDEVQFTCNPGYEIFGSSTITCLVDGQWSMSAPLCTVLQCPNLIPPMNGKMVGINAHSEAVTFTCNSGYELSGSPAVTCQLDDIWTGRPPLCTVIQCPALSSPSHGAKVGSNYYRDVVTFSCDRGYQLDGDFSVNCLGDGTWSGSVPACRAIQCPSMTPIANGYLVGSNSFRNVVTFHCFPGYELVGDESLTCQADRTWSGLIPACSIVQCPAQVAPTNGAKVGNNFYNDVVSFMCVAGYNLDGESSVRCQADGTWTAPTPTCPDVDECGTSNAGGCEQNCHNTDGSYYCSCNTGYSLSINGMSCNDVDECSSANGDCDQTCTNEIGSFQCSCYIGYLLNADGFGCDDIDECATANAGCAHTCVNSAGSYQCTCDIGYALNEDGHNCDDIDECSTENGGCDQGCINTISSFRCQCGSGYLLNTNDGLTCDDVDECLVANANCAQTCTNLVGSYNCSCIAGYVLNSDLHACDDVNECLTDNGGCDQTCRNHVGSHGCSCGVGYVLSADGAACDDINECDTLNGGCDHQCTNTIGSFGCSCGEGYTLSADGLACNDDDECATANGGCHQICTNFPSSFNCSCNVGYVLDIDNAGCNDVNECWRGNGGCEHNCHNALGSFSCSCLPGFLDNPDGFRCDDIDECLSENGGCEDFCSNTPGTYSCSCSDGYALTTNGHNCTDVDECTESPDICGDHAVCTNYIGLFECACNQGYVMTEGGCHDIDECAAHESPCDPNAYCQNTIGFFVCICEDGYIGDGFTCNEIQTTTPKVITTFPTTTDAPQAETTHPTTTTTSTVAKTTVKQVEETSTKEDGFLNELGTHELTTRGFTLGAQATTSTSSTTTLSTVATTELQMTNAVTASVGDNLKDIWPGLTSLVHDRGEPEDLMQYLSNNGGHGSCEPSQPTECELLSLPGALEMVFNLSSTVNSPDQIKVLAEATDILLKSSQKLNLDDQVASGYIIGKLARSMGRLSGSGVRFVDLRPAASAIVDTASTLVEAGVQEQVELEDQSHFLPPRKRKRYQEKLEKERKEKQQEQWKLEKEVISQLMEEVNNVAQAVSNSLEVPGSTILGTRSMQLVLDWESGPERGDAPVSIPAGQVRFPAERALSPFASSPDVEWKITGFNDNPYVWDRSAEDIHSSVVDVTLEDSLGNEIPVNGLTEAITIVLQNNPEMFKVSHLVNYKYYDNATMVLRDFKARENQTFGITLTVQTNTYISSARIYGKMGGDPNDTDHDFSKWLTSDDFDISGSVGSQTFTAFFLIFVGRVNNGSGQYTLGLQIDECLEHGCNYTTDMVSMGCRFWDTDDNAWKGDGCQVSPKTTREETVCLCDHLTPFGVDIARVPNYEPFHTRSVIYTDSSLTCLDE</sequence>
<evidence type="ECO:0000259" key="18">
    <source>
        <dbReference type="PROSITE" id="PS50026"/>
    </source>
</evidence>
<dbReference type="SMART" id="SM00179">
    <property type="entry name" value="EGF_CA"/>
    <property type="match status" value="14"/>
</dbReference>
<feature type="disulfide bond" evidence="16">
    <location>
        <begin position="620"/>
        <end position="647"/>
    </location>
</feature>
<dbReference type="InterPro" id="IPR000436">
    <property type="entry name" value="Sushi_SCR_CCP_dom"/>
</dbReference>
<dbReference type="Pfam" id="PF14670">
    <property type="entry name" value="FXa_inhibition"/>
    <property type="match status" value="4"/>
</dbReference>
<feature type="domain" description="Sushi" evidence="19">
    <location>
        <begin position="935"/>
        <end position="991"/>
    </location>
</feature>
<dbReference type="InterPro" id="IPR026823">
    <property type="entry name" value="cEGF"/>
</dbReference>
<dbReference type="Proteomes" id="UP000001554">
    <property type="component" value="Chromosome 19"/>
</dbReference>
<feature type="domain" description="EGF-like" evidence="18">
    <location>
        <begin position="1359"/>
        <end position="1399"/>
    </location>
</feature>
<dbReference type="Gene3D" id="2.10.70.10">
    <property type="entry name" value="Complement Module, domain 1"/>
    <property type="match status" value="20"/>
</dbReference>
<feature type="disulfide bond" evidence="16">
    <location>
        <begin position="563"/>
        <end position="590"/>
    </location>
</feature>
<evidence type="ECO:0000256" key="13">
    <source>
        <dbReference type="ARBA" id="ARBA00023157"/>
    </source>
</evidence>
<dbReference type="PANTHER" id="PTHR19325">
    <property type="entry name" value="COMPLEMENT COMPONENT-RELATED SUSHI DOMAIN-CONTAINING"/>
    <property type="match status" value="1"/>
</dbReference>
<dbReference type="Gene3D" id="2.10.25.10">
    <property type="entry name" value="Laminin"/>
    <property type="match status" value="14"/>
</dbReference>
<evidence type="ECO:0000256" key="9">
    <source>
        <dbReference type="ARBA" id="ARBA00022837"/>
    </source>
</evidence>
<dbReference type="PROSITE" id="PS01187">
    <property type="entry name" value="EGF_CA"/>
    <property type="match status" value="4"/>
</dbReference>
<dbReference type="FunFam" id="2.10.25.10:FF:000014">
    <property type="entry name" value="Latent-transforming growth factor beta-binding protein 3"/>
    <property type="match status" value="2"/>
</dbReference>
<feature type="domain" description="Sushi" evidence="19">
    <location>
        <begin position="650"/>
        <end position="706"/>
    </location>
</feature>
<comment type="subcellular location">
    <subcellularLocation>
        <location evidence="1">Membrane</location>
    </subcellularLocation>
    <subcellularLocation>
        <location evidence="2">Secreted</location>
    </subcellularLocation>
</comment>
<dbReference type="GO" id="GO:0007155">
    <property type="term" value="P:cell adhesion"/>
    <property type="evidence" value="ECO:0007669"/>
    <property type="project" value="UniProtKB-KW"/>
</dbReference>
<evidence type="ECO:0000256" key="14">
    <source>
        <dbReference type="ARBA" id="ARBA00023180"/>
    </source>
</evidence>
<dbReference type="InterPro" id="IPR000203">
    <property type="entry name" value="GPS"/>
</dbReference>
<dbReference type="Pfam" id="PF12947">
    <property type="entry name" value="EGF_3"/>
    <property type="match status" value="1"/>
</dbReference>
<feature type="disulfide bond" evidence="16">
    <location>
        <begin position="677"/>
        <end position="704"/>
    </location>
</feature>
<feature type="domain" description="Sushi" evidence="19">
    <location>
        <begin position="1"/>
        <end position="24"/>
    </location>
</feature>